<feature type="region of interest" description="Disordered" evidence="2">
    <location>
        <begin position="2765"/>
        <end position="2799"/>
    </location>
</feature>
<dbReference type="InterPro" id="IPR036372">
    <property type="entry name" value="BEACH_dom_sf"/>
</dbReference>
<dbReference type="InterPro" id="IPR050865">
    <property type="entry name" value="BEACH_Domain"/>
</dbReference>
<dbReference type="PROSITE" id="PS51783">
    <property type="entry name" value="PH_BEACH"/>
    <property type="match status" value="1"/>
</dbReference>
<dbReference type="PANTHER" id="PTHR13743">
    <property type="entry name" value="BEIGE/BEACH-RELATED"/>
    <property type="match status" value="1"/>
</dbReference>
<name>A0A4U5VCR2_COLLU</name>
<evidence type="ECO:0000256" key="2">
    <source>
        <dbReference type="SAM" id="MobiDB-lite"/>
    </source>
</evidence>
<feature type="region of interest" description="Disordered" evidence="2">
    <location>
        <begin position="2172"/>
        <end position="2226"/>
    </location>
</feature>
<feature type="domain" description="BEACH" evidence="3">
    <location>
        <begin position="3205"/>
        <end position="3494"/>
    </location>
</feature>
<dbReference type="STRING" id="240159.A0A4U5VCR2"/>
<keyword evidence="1" id="KW-0853">WD repeat</keyword>
<dbReference type="SUPFAM" id="SSF81837">
    <property type="entry name" value="BEACH domain"/>
    <property type="match status" value="1"/>
</dbReference>
<feature type="compositionally biased region" description="Polar residues" evidence="2">
    <location>
        <begin position="307"/>
        <end position="320"/>
    </location>
</feature>
<feature type="domain" description="BEACH-type PH" evidence="4">
    <location>
        <begin position="3105"/>
        <end position="3200"/>
    </location>
</feature>
<dbReference type="PROSITE" id="PS50197">
    <property type="entry name" value="BEACH"/>
    <property type="match status" value="1"/>
</dbReference>
<dbReference type="InterPro" id="IPR023362">
    <property type="entry name" value="PH-BEACH_dom"/>
</dbReference>
<dbReference type="Gene3D" id="1.10.1540.10">
    <property type="entry name" value="BEACH domain"/>
    <property type="match status" value="1"/>
</dbReference>
<keyword evidence="6" id="KW-1185">Reference proteome</keyword>
<evidence type="ECO:0000259" key="4">
    <source>
        <dbReference type="PROSITE" id="PS51783"/>
    </source>
</evidence>
<feature type="region of interest" description="Disordered" evidence="2">
    <location>
        <begin position="220"/>
        <end position="333"/>
    </location>
</feature>
<dbReference type="Pfam" id="PF02138">
    <property type="entry name" value="Beach"/>
    <property type="match status" value="1"/>
</dbReference>
<feature type="region of interest" description="Disordered" evidence="2">
    <location>
        <begin position="2655"/>
        <end position="2674"/>
    </location>
</feature>
<proteinExistence type="predicted"/>
<dbReference type="InterPro" id="IPR011993">
    <property type="entry name" value="PH-like_dom_sf"/>
</dbReference>
<dbReference type="CDD" id="cd06071">
    <property type="entry name" value="Beach"/>
    <property type="match status" value="1"/>
</dbReference>
<gene>
    <name evidence="5" type="ORF">D9C73_019992</name>
</gene>
<feature type="region of interest" description="Disordered" evidence="2">
    <location>
        <begin position="1035"/>
        <end position="1060"/>
    </location>
</feature>
<organism evidence="5 6">
    <name type="scientific">Collichthys lucidus</name>
    <name type="common">Big head croaker</name>
    <name type="synonym">Sciaena lucida</name>
    <dbReference type="NCBI Taxonomy" id="240159"/>
    <lineage>
        <taxon>Eukaryota</taxon>
        <taxon>Metazoa</taxon>
        <taxon>Chordata</taxon>
        <taxon>Craniata</taxon>
        <taxon>Vertebrata</taxon>
        <taxon>Euteleostomi</taxon>
        <taxon>Actinopterygii</taxon>
        <taxon>Neopterygii</taxon>
        <taxon>Teleostei</taxon>
        <taxon>Neoteleostei</taxon>
        <taxon>Acanthomorphata</taxon>
        <taxon>Eupercaria</taxon>
        <taxon>Sciaenidae</taxon>
        <taxon>Collichthys</taxon>
    </lineage>
</organism>
<feature type="compositionally biased region" description="Acidic residues" evidence="2">
    <location>
        <begin position="1323"/>
        <end position="1335"/>
    </location>
</feature>
<dbReference type="Gene3D" id="2.30.29.30">
    <property type="entry name" value="Pleckstrin-homology domain (PH domain)/Phosphotyrosine-binding domain (PTB)"/>
    <property type="match status" value="1"/>
</dbReference>
<feature type="region of interest" description="Disordered" evidence="2">
    <location>
        <begin position="1128"/>
        <end position="1178"/>
    </location>
</feature>
<evidence type="ECO:0000256" key="1">
    <source>
        <dbReference type="ARBA" id="ARBA00022574"/>
    </source>
</evidence>
<dbReference type="Pfam" id="PF14844">
    <property type="entry name" value="PH_BEACH"/>
    <property type="match status" value="1"/>
</dbReference>
<evidence type="ECO:0000259" key="3">
    <source>
        <dbReference type="PROSITE" id="PS50197"/>
    </source>
</evidence>
<dbReference type="Proteomes" id="UP000298787">
    <property type="component" value="Chromosome 17"/>
</dbReference>
<protein>
    <submittedName>
        <fullName evidence="5">Lysosomal-trafficking regulator</fullName>
    </submittedName>
</protein>
<sequence length="3549" mass="395702">MASPHQSELSYAWEKYMDCRLQGADLQNRKFSQQSCEEVCRYSQQSCSHAWRKRKMKETVWPSNICSDMSGASNTLAREFLTDVHQLCSAVAQRAEAREEDEEESHMVALGEYLVRGRGFLLLSTLDSIIDQELTCREELLTLLLSLLPLVWKIPVQEEKAPVLYGCLNIGFKSQFPISEQEQSVSTDINDLHTFSVFTDFTLPSLLEVFLSREVKPAPLRAGQKAATDEQNSGKRSRVGSGTWKSRRSRRTAQRYSVKDARKSQVSTSDSEANTEDKAVPGPGGARSRRSHGSTMRVSCQHHRSEASSLTSAISTTETMSAPYPHPRAPGSHMMDTETLTDPAAISIFNRMENSPFDLCHVLLSLLEKVCKFDMSINHNPSLAVSVVPTLTEILTEFGDCCGPGGGGGGGTGAEELAGGWTEEPIALVQRMLLRTILHLMSVDVSQSETLPDSLRRSLTDLLRATLKIRSCLDRQNNPFAPRPKKTLQEVQDDFSFSRYRHRALLLPELLEGVLQVLLGCLQASTPNPFFFSQALELIHEFVQHHGLELFEVTVLRLEGLSRARDSEVVGEASERLRGLIAGVFKIISAVKKAKSEQLHQSVCARRRHRRCEYSHFLHHHRDLSGLPVSAFKQAARRNPFEEDGEGKEGMEGDAVRYPERCCCLAACAHQCLRLLQRLSPSGPAVLQVLAGVQAVGICCCMDPRSVVVPLLHAFQAPGLRSYQSHVLSVLGRLILDQLGGGQPSEKAKLASCNICTLDSSQLPGLEETLQHGDPSAVSTSLCYRSQGILPSGGGAEDMLWKWDALEAYQELVFGEEWQLSQQIAGHVCHLTLRGNAIVQWQLYTHIFNPVLQRGVELAHHAQQLGVSTVCTQVCSYHTRCLPVEVLLIYLQTLPALLKSRVVRDLFISCNGLNQVTELVYLDQTRSLALKVFETLIIGTGQQQAEGMLQELESADTEEREAVLGLAEELGSRGAGEGPQSLSKFYEGLKEAYPRYKSRSGQGRGPGRSRAETHLHVINLFLCVAFLCVSKEADSDRDSANDSEDTSGYDSTASEPLGGRLPYLSPDSVALPSKEQVRRAADVWSVCRWIYLASPLFQRQFFRLGGLDVCLRLMAMVIQKLSCKTKDGKAKKKRDGKGKGSPESTASATSLGLEETSHESADSLSAGPAEGKTKDPAKKLEEEWQIQSIRLLEALLAICLHSANSALQRTEPELSYQLQSVEETLFEVRDQLSRSGVVNSDLAVPLFDSLLRVALAEVSSGPDPPEEKPDRVSPALGETVSEVTAPFYILRFFELLVYQGPSSGDLSEEVDEVQSCGVKPPGEEEGYDADSESNPEDMAKQEEGVKVESAGLHEFAVVAEGPGRGVLLFPEICTMELQLLATGSPDLEVLSHVFHSLLSAVHANHRNAALLYDQGGVKTILSGFHNILSQTDPSFTDCQTVLVELLVAMEVLLKGILQIVEANMNMEPLHFLTFPIILGASTPGGVSAGSRQNGAAGGKSVGLLWKGKLSPGRRDGDTEYRPNHLRSSPWHMAPLHLPLVGQNCWPHMASGFSASMWLSVTEQEKKDGDKEEGEMHILHKDTFLPAIHKHDLVLRFSSYCLPEENNPPAAESHHGSSQAGKRLVEEDLIHILSMGSKALMLQVWAAFSTGSLTFRICIDPNDDIKAGLLAQADSGVELLRPGQWQHLGLTYTQQPEGKKNIHGRVVVWVCGIRKCEVSLDYTLPRKSSLSSDSNKTFCMLGHCTPSSGELSKQGGGWSMGTVLLFNGSRIGSEEALYLYTSGPDLASIMPCKYGKPNGTFSKFVTEEGLKFEHVRELLMKNKDVDTTALVESLAVVYAPSSPRVYTIYEPVIRLKGQAKTVVTQRPFSSKEVQSVSLEQNPLRALLPTETQGLQSVLHKIGGTGNFVFLFAQTVELSDCEKTQALALRVLLSLFKFNQHRIHEMDCYHGYSMIHQVLIKSKCIVGYHMLKTLLDGCCSRPILILGDDGQFRLDTESVAVVQDIRLLSDILLDWKIWAKAEFGVWETLLTALEVLIRVHHPHQVFNIRQFLKAEVVHRFLLTCQVLQEHRDEHLTAIPQEVCLSFVKIIQEVLGSPPDMDLLKLIYNFLLAVHPPTNTYVCHTPSSFYFSLHIDGKLYQEKVQSIMYLRHSNSGGKSASSSVVSLSPTVFTDAPHEGHLHAPSPEHGGDDQSLRPPSVAPSPYSSPLLTPRVGHCSSNEAGEGDGVPLATQQALGSTETLKKGGGDEQLLSSCESAKTICDSKDVSEGGALRTPSISVEEERDEAAEVDSLAEGSVGVMESDDRFDWASDEAPRRPDSLKGIQSFQRSHSNLASLGLAFPAPNGSLAIGRWPSAADRGSMPEDWESYTYSPGYERAHSKTESNDRSSTEDCLVLICCGLYDLLRGILLLLPDLMLEEVMDKLIQPEALIVLVNHSSPLIQQGVMKLLDAYFSRAVKEQKEKFLKNHGFSLLANQLYIHQGSQGLLECFLEMLFGRPVGLEEDLDLEEMENISPFRKRCIIPVLGLIENSLYENSLVHNILCMLLQLLNACPKLADILLDHGLLYVLFNTLSTLNGMENGIPLNDYKLLVCDIQQLLVAVTIHSCSSSGSQYFRIIEDLITLLGFMQTSKMRRTQEMAVALQFRVLQSAIEFIKTTSNQEPQKLSSSVNPPSSPHHAIYQKRKSIAGRRRFSLAQTDSLLMRMRSVASDELNQMMQRRMSQENPIRASETEFVQRLQRLVVLAVNRLIYHDVSQDLFDLLNIPDSPDQQLFTPDPGDQPQDESGSASVPHSPTPFTLPPASKKSFQKDILKLMMDGIKISLGSTGRGGAPHQQWRRILWSCRDTFRVQIGRLLVHTLSPALPLTDRKEALEFVFDPRHLDILKESLSPGLEHGPKLSLYLYEMLHDHKDSLTKDEQNAVGVFMTSLKLCGHRCIPPNAPHKQDLLKAIKDEKFKYEAEEKTSKVAWEKKMANTQRNLIQRLDGKSKDISKIAADITQNVSLRQGMERKKVIQHIRGLYKTDLSASRHWQELVQQLTHDRAVWYDQTTYPTSWQLDPTEGPNRERRRLQRCYLTIPNKYLLKDRRKSEGKSGMYFVEDNAADAHDNQVKPKDCSGLFSARRVSPGYVIRPVYSTLCVYVFGQSLHGETEAPSFSWTYEEIKEVHKRWWQLRDNAVEIFLTNGRTLLLAFDNTKFRDDVYHNILTSDLPNLLEHGNITALTQLWGSGQISNFEYLTHLNKQRDAPSTTSCSTRCSPLSWRLHQNLSKPIAVQSKEKEDRYVDNYRYLEEEYKKGIREDDPMPPVQPYHYGSHYSNSGTVLHFLVRMPPFTKMFLAYQDQSFDIPDRTFHSMNTTWRLSSYESMTDVKELIPEFFYLPEFLVNREGFDFGVRQNGERVNHVNLPPWARNDPRLFILIHRQALESDQVSQTLCQWIDLVFGLKQKGKAAVQAINVFHPATYFGMDVSAVEDPVQRRALETMIKTYGQTPRQLFNGTHISRAGPKLLMEGELPAAMGLLVQLAFRETREQAKEIVCPVIFSVVEVTLTACCALTKT</sequence>
<dbReference type="SUPFAM" id="SSF50729">
    <property type="entry name" value="PH domain-like"/>
    <property type="match status" value="1"/>
</dbReference>
<reference evidence="5 6" key="1">
    <citation type="submission" date="2019-01" db="EMBL/GenBank/DDBJ databases">
        <title>Genome Assembly of Collichthys lucidus.</title>
        <authorList>
            <person name="Cai M."/>
            <person name="Xiao S."/>
        </authorList>
    </citation>
    <scope>NUCLEOTIDE SEQUENCE [LARGE SCALE GENOMIC DNA]</scope>
    <source>
        <strain evidence="5">JT15FE1705JMU</strain>
        <tissue evidence="5">Muscle</tissue>
    </source>
</reference>
<evidence type="ECO:0000313" key="6">
    <source>
        <dbReference type="Proteomes" id="UP000298787"/>
    </source>
</evidence>
<accession>A0A4U5VCR2</accession>
<evidence type="ECO:0000313" key="5">
    <source>
        <dbReference type="EMBL" id="TKS85350.1"/>
    </source>
</evidence>
<dbReference type="InterPro" id="IPR000409">
    <property type="entry name" value="BEACH_dom"/>
</dbReference>
<dbReference type="SMART" id="SM01026">
    <property type="entry name" value="Beach"/>
    <property type="match status" value="1"/>
</dbReference>
<feature type="compositionally biased region" description="Polar residues" evidence="2">
    <location>
        <begin position="2779"/>
        <end position="2788"/>
    </location>
</feature>
<dbReference type="EMBL" id="CM014094">
    <property type="protein sequence ID" value="TKS85350.1"/>
    <property type="molecule type" value="Genomic_DNA"/>
</dbReference>
<dbReference type="CDD" id="cd01201">
    <property type="entry name" value="PH_BEACH"/>
    <property type="match status" value="1"/>
</dbReference>
<dbReference type="PANTHER" id="PTHR13743:SF86">
    <property type="entry name" value="LYSOSOMAL-TRAFFICKING REGULATOR"/>
    <property type="match status" value="1"/>
</dbReference>
<feature type="region of interest" description="Disordered" evidence="2">
    <location>
        <begin position="1306"/>
        <end position="1336"/>
    </location>
</feature>